<name>C7XX05_9LACO</name>
<dbReference type="RefSeq" id="WP_006917160.1">
    <property type="nucleotide sequence ID" value="NZ_GG698805.1"/>
</dbReference>
<reference evidence="1 2" key="1">
    <citation type="submission" date="2009-06" db="EMBL/GenBank/DDBJ databases">
        <title>The Genome Sequence of Lactobacillus coleohominis strain 101-4-CHN.</title>
        <authorList>
            <consortium name="The Broad Institute Genome Sequencing Platform"/>
            <person name="Ward D."/>
            <person name="Young S.K."/>
            <person name="Zeng Q."/>
            <person name="Koehrsen M."/>
            <person name="Alvarado L."/>
            <person name="Berlin A."/>
            <person name="Borenstein D."/>
            <person name="Chen Z."/>
            <person name="Engels R."/>
            <person name="Freedman E."/>
            <person name="Gellesch M."/>
            <person name="Goldberg J."/>
            <person name="Griggs A."/>
            <person name="Gujja S."/>
            <person name="Heiman D."/>
            <person name="Hepburn T."/>
            <person name="Howarth C."/>
            <person name="Jen D."/>
            <person name="Larson L."/>
            <person name="Lewis B."/>
            <person name="Mehta T."/>
            <person name="Park D."/>
            <person name="Pearson M."/>
            <person name="Roberts A."/>
            <person name="Saif S."/>
            <person name="Shea T."/>
            <person name="Shenoy N."/>
            <person name="Sisk P."/>
            <person name="Stolte C."/>
            <person name="Sykes S."/>
            <person name="Walk T."/>
            <person name="White J."/>
            <person name="Yandava C."/>
            <person name="Liu Y."/>
            <person name="Xu Q."/>
            <person name="Lander E."/>
            <person name="Nusbaum C."/>
            <person name="Galagan J."/>
            <person name="Birren B."/>
        </authorList>
    </citation>
    <scope>NUCLEOTIDE SEQUENCE [LARGE SCALE GENOMIC DNA]</scope>
    <source>
        <strain evidence="1 2">101-4-CHN</strain>
    </source>
</reference>
<keyword evidence="2" id="KW-1185">Reference proteome</keyword>
<dbReference type="AlphaFoldDB" id="C7XX05"/>
<proteinExistence type="predicted"/>
<accession>C7XX05</accession>
<organism evidence="1 2">
    <name type="scientific">Limosilactobacillus coleohominis 101-4-CHN</name>
    <dbReference type="NCBI Taxonomy" id="575594"/>
    <lineage>
        <taxon>Bacteria</taxon>
        <taxon>Bacillati</taxon>
        <taxon>Bacillota</taxon>
        <taxon>Bacilli</taxon>
        <taxon>Lactobacillales</taxon>
        <taxon>Lactobacillaceae</taxon>
        <taxon>Limosilactobacillus</taxon>
    </lineage>
</organism>
<evidence type="ECO:0000313" key="2">
    <source>
        <dbReference type="Proteomes" id="UP000003987"/>
    </source>
</evidence>
<evidence type="ECO:0000313" key="1">
    <source>
        <dbReference type="EMBL" id="EEU29825.1"/>
    </source>
</evidence>
<protein>
    <submittedName>
        <fullName evidence="1">Uncharacterized protein</fullName>
    </submittedName>
</protein>
<sequence>MIKSKKNFIQSIYDNKLELSIIDLPAGTDYFTTYLENYRLMHSDLNHKWLARLALELSHATDMNIQAAKLALYLEHITWWDHGFHLRYLHLMLPMAIQSENYDLIDGTKGNDQVKPELDRLFNIIQDHSRVCRAYIQMLKMCAGYMGQAGISTGDSRSAREMKKCAKYLEEKDWSHARQQFDRLTGWWN</sequence>
<dbReference type="HOGENOM" id="CLU_1432862_0_0_9"/>
<dbReference type="EMBL" id="GG698805">
    <property type="protein sequence ID" value="EEU29825.1"/>
    <property type="molecule type" value="Genomic_DNA"/>
</dbReference>
<gene>
    <name evidence="1" type="ORF">HMPREF0501_01290</name>
</gene>
<dbReference type="Proteomes" id="UP000003987">
    <property type="component" value="Unassembled WGS sequence"/>
</dbReference>